<feature type="transmembrane region" description="Helical" evidence="7">
    <location>
        <begin position="400"/>
        <end position="423"/>
    </location>
</feature>
<evidence type="ECO:0000256" key="6">
    <source>
        <dbReference type="SAM" id="MobiDB-lite"/>
    </source>
</evidence>
<feature type="transmembrane region" description="Helical" evidence="7">
    <location>
        <begin position="472"/>
        <end position="489"/>
    </location>
</feature>
<dbReference type="Gene3D" id="3.40.30.10">
    <property type="entry name" value="Glutaredoxin"/>
    <property type="match status" value="1"/>
</dbReference>
<dbReference type="Pfam" id="PF02683">
    <property type="entry name" value="DsbD_TM"/>
    <property type="match status" value="1"/>
</dbReference>
<comment type="subcellular location">
    <subcellularLocation>
        <location evidence="1">Membrane</location>
        <topology evidence="1">Multi-pass membrane protein</topology>
    </subcellularLocation>
</comment>
<dbReference type="Proteomes" id="UP001319180">
    <property type="component" value="Unassembled WGS sequence"/>
</dbReference>
<dbReference type="PANTHER" id="PTHR32234:SF0">
    <property type="entry name" value="THIOL:DISULFIDE INTERCHANGE PROTEIN DSBD"/>
    <property type="match status" value="1"/>
</dbReference>
<dbReference type="GO" id="GO:0045454">
    <property type="term" value="P:cell redox homeostasis"/>
    <property type="evidence" value="ECO:0007669"/>
    <property type="project" value="TreeGrafter"/>
</dbReference>
<dbReference type="GO" id="GO:0015035">
    <property type="term" value="F:protein-disulfide reductase activity"/>
    <property type="evidence" value="ECO:0007669"/>
    <property type="project" value="TreeGrafter"/>
</dbReference>
<evidence type="ECO:0000259" key="9">
    <source>
        <dbReference type="Pfam" id="PF11412"/>
    </source>
</evidence>
<feature type="domain" description="Thiol:disulfide interchange protein DsbD N-terminal" evidence="9">
    <location>
        <begin position="28"/>
        <end position="143"/>
    </location>
</feature>
<dbReference type="SUPFAM" id="SSF52833">
    <property type="entry name" value="Thioredoxin-like"/>
    <property type="match status" value="1"/>
</dbReference>
<evidence type="ECO:0000256" key="2">
    <source>
        <dbReference type="ARBA" id="ARBA00022692"/>
    </source>
</evidence>
<name>A0AAP2GJA5_9BACT</name>
<dbReference type="Pfam" id="PF13899">
    <property type="entry name" value="Thioredoxin_7"/>
    <property type="match status" value="1"/>
</dbReference>
<feature type="transmembrane region" description="Helical" evidence="7">
    <location>
        <begin position="242"/>
        <end position="265"/>
    </location>
</feature>
<organism evidence="10 11">
    <name type="scientific">Dawidia soli</name>
    <dbReference type="NCBI Taxonomy" id="2782352"/>
    <lineage>
        <taxon>Bacteria</taxon>
        <taxon>Pseudomonadati</taxon>
        <taxon>Bacteroidota</taxon>
        <taxon>Cytophagia</taxon>
        <taxon>Cytophagales</taxon>
        <taxon>Chryseotaleaceae</taxon>
        <taxon>Dawidia</taxon>
    </lineage>
</organism>
<feature type="transmembrane region" description="Helical" evidence="7">
    <location>
        <begin position="435"/>
        <end position="452"/>
    </location>
</feature>
<dbReference type="Gene3D" id="2.60.40.1250">
    <property type="entry name" value="Thiol:disulfide interchange protein DsbD, N-terminal domain"/>
    <property type="match status" value="1"/>
</dbReference>
<evidence type="ECO:0000256" key="5">
    <source>
        <dbReference type="ARBA" id="ARBA00023136"/>
    </source>
</evidence>
<dbReference type="AlphaFoldDB" id="A0AAP2GJA5"/>
<evidence type="ECO:0000256" key="3">
    <source>
        <dbReference type="ARBA" id="ARBA00022748"/>
    </source>
</evidence>
<dbReference type="GO" id="GO:0017004">
    <property type="term" value="P:cytochrome complex assembly"/>
    <property type="evidence" value="ECO:0007669"/>
    <property type="project" value="UniProtKB-KW"/>
</dbReference>
<keyword evidence="11" id="KW-1185">Reference proteome</keyword>
<evidence type="ECO:0000259" key="8">
    <source>
        <dbReference type="Pfam" id="PF02683"/>
    </source>
</evidence>
<evidence type="ECO:0000256" key="7">
    <source>
        <dbReference type="SAM" id="Phobius"/>
    </source>
</evidence>
<dbReference type="GO" id="GO:0016020">
    <property type="term" value="C:membrane"/>
    <property type="evidence" value="ECO:0007669"/>
    <property type="project" value="UniProtKB-SubCell"/>
</dbReference>
<evidence type="ECO:0000256" key="4">
    <source>
        <dbReference type="ARBA" id="ARBA00022989"/>
    </source>
</evidence>
<dbReference type="InterPro" id="IPR036929">
    <property type="entry name" value="DsbDN_sf"/>
</dbReference>
<dbReference type="InterPro" id="IPR003834">
    <property type="entry name" value="Cyt_c_assmbl_TM_dom"/>
</dbReference>
<evidence type="ECO:0000313" key="11">
    <source>
        <dbReference type="Proteomes" id="UP001319180"/>
    </source>
</evidence>
<dbReference type="PANTHER" id="PTHR32234">
    <property type="entry name" value="THIOL:DISULFIDE INTERCHANGE PROTEIN DSBD"/>
    <property type="match status" value="1"/>
</dbReference>
<dbReference type="Pfam" id="PF11412">
    <property type="entry name" value="DsbD_N"/>
    <property type="match status" value="1"/>
</dbReference>
<feature type="compositionally biased region" description="Basic and acidic residues" evidence="6">
    <location>
        <begin position="145"/>
        <end position="156"/>
    </location>
</feature>
<dbReference type="InterPro" id="IPR028250">
    <property type="entry name" value="DsbDN"/>
</dbReference>
<gene>
    <name evidence="10" type="ORF">KK078_21705</name>
</gene>
<evidence type="ECO:0000313" key="10">
    <source>
        <dbReference type="EMBL" id="MBT1689196.1"/>
    </source>
</evidence>
<feature type="region of interest" description="Disordered" evidence="6">
    <location>
        <begin position="145"/>
        <end position="181"/>
    </location>
</feature>
<protein>
    <submittedName>
        <fullName evidence="10">Thioredoxin family protein</fullName>
    </submittedName>
</protein>
<feature type="domain" description="Cytochrome C biogenesis protein transmembrane" evidence="8">
    <location>
        <begin position="245"/>
        <end position="458"/>
    </location>
</feature>
<comment type="caution">
    <text evidence="10">The sequence shown here is derived from an EMBL/GenBank/DDBJ whole genome shotgun (WGS) entry which is preliminary data.</text>
</comment>
<feature type="transmembrane region" description="Helical" evidence="7">
    <location>
        <begin position="286"/>
        <end position="309"/>
    </location>
</feature>
<dbReference type="InterPro" id="IPR036249">
    <property type="entry name" value="Thioredoxin-like_sf"/>
</dbReference>
<evidence type="ECO:0000256" key="1">
    <source>
        <dbReference type="ARBA" id="ARBA00004141"/>
    </source>
</evidence>
<keyword evidence="4 7" id="KW-1133">Transmembrane helix</keyword>
<dbReference type="EMBL" id="JAHESC010000037">
    <property type="protein sequence ID" value="MBT1689196.1"/>
    <property type="molecule type" value="Genomic_DNA"/>
</dbReference>
<reference evidence="10 11" key="1">
    <citation type="submission" date="2021-05" db="EMBL/GenBank/DDBJ databases">
        <title>A Polyphasic approach of four new species of the genus Ohtaekwangia: Ohtaekwangia histidinii sp. nov., Ohtaekwangia cretensis sp. nov., Ohtaekwangia indiensis sp. nov., Ohtaekwangia reichenbachii sp. nov. from diverse environment.</title>
        <authorList>
            <person name="Octaviana S."/>
        </authorList>
    </citation>
    <scope>NUCLEOTIDE SEQUENCE [LARGE SCALE GENOMIC DNA]</scope>
    <source>
        <strain evidence="10 11">PWU37</strain>
    </source>
</reference>
<sequence>MVSLMFVLMPLAFAGAQVHKPVKWGFVSVPGKGSEATLMITATLEDGWHIYSQFLDEGGPLPTTISFTPSPEYTLVDKVKEEGVAVKSYDKTFMMDIVWYARSVVFSQKVKLHAPLTIIQGKVEFMVCTDEMCLPPEVVSFNLETKADKPEKRGATREIGQTESTAPAQAPTHHDNAEPPAMTPVETAYTAAPDPRQEPAFPPLVPTNHTKDLATPVDAPPVADAAAGAVPATEPSTASSPWGIFIAGFLGGLAAIFMPCIFPMLPFTVGYFTKRSAGRKGAVRTAILYGVSIIVIYVAAGIGITLAFGSDALNNLSTNGIFNFIFFVLLALFGASFLGAFEIRLPHAWINRADAQADRSGLTGIFFMAATLALVSFSCTGPIIGTLLVEAVSIGGGLTLGPILGMTGFSLALALPFTLFAMFPSWLRALPRSGGWLNSVKVVLGFLELALALKFLSNVDLAYHWNWFDREVFLVLWIILFGALGFYLLGKLRLLHDAAVERLAPGRLFLALLSLAFALYMVPGLWGAPLKAIAAFLPPQQTQDFDLYTSRLVAAAPTEQARKKYDDIFHAPHNLNAFFDYEEGLAYARRVNKPVMIDFTGHACVNCRKMEMTVWTEPDVLQKLREEYVLIQLYVDDRTALQTEPTVSPYSGRVLETLGNKWSDLQASVFNTNAQPYYVLADGTGALLVNARGADYDASSFGQFLEEGLRRFRQTAGRAHAIPEKLASGN</sequence>
<feature type="transmembrane region" description="Helical" evidence="7">
    <location>
        <begin position="509"/>
        <end position="528"/>
    </location>
</feature>
<proteinExistence type="predicted"/>
<keyword evidence="2 7" id="KW-0812">Transmembrane</keyword>
<feature type="transmembrane region" description="Helical" evidence="7">
    <location>
        <begin position="362"/>
        <end position="388"/>
    </location>
</feature>
<keyword evidence="3" id="KW-0201">Cytochrome c-type biogenesis</keyword>
<feature type="transmembrane region" description="Helical" evidence="7">
    <location>
        <begin position="321"/>
        <end position="341"/>
    </location>
</feature>
<keyword evidence="5 7" id="KW-0472">Membrane</keyword>
<accession>A0AAP2GJA5</accession>